<keyword evidence="1" id="KW-0732">Signal</keyword>
<keyword evidence="3" id="KW-1185">Reference proteome</keyword>
<gene>
    <name evidence="2" type="ORF">GA0070215_11213</name>
</gene>
<feature type="signal peptide" evidence="1">
    <location>
        <begin position="1"/>
        <end position="23"/>
    </location>
</feature>
<evidence type="ECO:0000313" key="3">
    <source>
        <dbReference type="Proteomes" id="UP000198551"/>
    </source>
</evidence>
<accession>A0A1C4YN90</accession>
<dbReference type="PROSITE" id="PS51257">
    <property type="entry name" value="PROKAR_LIPOPROTEIN"/>
    <property type="match status" value="1"/>
</dbReference>
<dbReference type="EMBL" id="FMCV01000012">
    <property type="protein sequence ID" value="SCF22118.1"/>
    <property type="molecule type" value="Genomic_DNA"/>
</dbReference>
<protein>
    <recommendedName>
        <fullName evidence="4">Lipoprotein</fullName>
    </recommendedName>
</protein>
<name>A0A1C4YN90_9ACTN</name>
<evidence type="ECO:0000256" key="1">
    <source>
        <dbReference type="SAM" id="SignalP"/>
    </source>
</evidence>
<sequence>MMARTAASLLLAATALILTSGCAPEPATPPRSATTPVGAPLPVVRTLRTPDTLLGLTKNMDRVAIESAKRHLDTLKREVAPATSAAGWAYGGHGPDADMVFVTGVSGTVIDQQGLVERALNPYRVGAREQVDAGPLGGTARCGQGRTEMESYLVVCAWADTQTLGIVAFLSSRPIGDRTAQFLEVREAMTETAG</sequence>
<evidence type="ECO:0000313" key="2">
    <source>
        <dbReference type="EMBL" id="SCF22118.1"/>
    </source>
</evidence>
<reference evidence="3" key="1">
    <citation type="submission" date="2016-06" db="EMBL/GenBank/DDBJ databases">
        <authorList>
            <person name="Varghese N."/>
        </authorList>
    </citation>
    <scope>NUCLEOTIDE SEQUENCE [LARGE SCALE GENOMIC DNA]</scope>
    <source>
        <strain evidence="3">DSM 45555</strain>
    </source>
</reference>
<dbReference type="AlphaFoldDB" id="A0A1C4YN90"/>
<evidence type="ECO:0008006" key="4">
    <source>
        <dbReference type="Google" id="ProtNLM"/>
    </source>
</evidence>
<feature type="chain" id="PRO_5039273522" description="Lipoprotein" evidence="1">
    <location>
        <begin position="24"/>
        <end position="194"/>
    </location>
</feature>
<organism evidence="2 3">
    <name type="scientific">Micromonospora marina</name>
    <dbReference type="NCBI Taxonomy" id="307120"/>
    <lineage>
        <taxon>Bacteria</taxon>
        <taxon>Bacillati</taxon>
        <taxon>Actinomycetota</taxon>
        <taxon>Actinomycetes</taxon>
        <taxon>Micromonosporales</taxon>
        <taxon>Micromonosporaceae</taxon>
        <taxon>Micromonospora</taxon>
    </lineage>
</organism>
<proteinExistence type="predicted"/>
<dbReference type="Proteomes" id="UP000198551">
    <property type="component" value="Unassembled WGS sequence"/>
</dbReference>